<keyword evidence="2" id="KW-1133">Transmembrane helix</keyword>
<evidence type="ECO:0000313" key="6">
    <source>
        <dbReference type="EMBL" id="VFT96127.1"/>
    </source>
</evidence>
<dbReference type="InterPro" id="IPR009030">
    <property type="entry name" value="Growth_fac_rcpt_cys_sf"/>
</dbReference>
<feature type="transmembrane region" description="Helical" evidence="2">
    <location>
        <begin position="996"/>
        <end position="1020"/>
    </location>
</feature>
<dbReference type="InterPro" id="IPR011641">
    <property type="entry name" value="Tyr-kin_ephrin_A/B_rcpt-like"/>
</dbReference>
<feature type="transmembrane region" description="Helical" evidence="2">
    <location>
        <begin position="1446"/>
        <end position="1471"/>
    </location>
</feature>
<dbReference type="EMBL" id="CAADRA010006541">
    <property type="protein sequence ID" value="VFT96127.1"/>
    <property type="molecule type" value="Genomic_DNA"/>
</dbReference>
<evidence type="ECO:0000256" key="2">
    <source>
        <dbReference type="SAM" id="Phobius"/>
    </source>
</evidence>
<name>A0A485LCN5_9STRA</name>
<dbReference type="PANTHER" id="PTHR31513">
    <property type="entry name" value="EPHRIN TYPE-B RECEPTOR"/>
    <property type="match status" value="1"/>
</dbReference>
<dbReference type="EMBL" id="VJMH01006520">
    <property type="protein sequence ID" value="KAF0689141.1"/>
    <property type="molecule type" value="Genomic_DNA"/>
</dbReference>
<evidence type="ECO:0000256" key="3">
    <source>
        <dbReference type="SAM" id="SignalP"/>
    </source>
</evidence>
<keyword evidence="7" id="KW-1185">Reference proteome</keyword>
<feature type="compositionally biased region" description="Gly residues" evidence="1">
    <location>
        <begin position="668"/>
        <end position="679"/>
    </location>
</feature>
<feature type="transmembrane region" description="Helical" evidence="2">
    <location>
        <begin position="1483"/>
        <end position="1509"/>
    </location>
</feature>
<sequence length="1599" mass="169013">MPHGLCMIALLLCMSTLTHALVIDPSTPSDVVKKAFHCGPQQPIGSYYPYEIYQQCNFTNTSDSVHIVNTTLDAASIFADKAGGDLSSHIELCFALQGPSTLFAMENATIASSGVYVNSQNITVDKLSRINTTARGLQFGPGFSTTLSFGSAYGGMGGASLSHMFTRPSTCSEVDIETAMSAQSIGDLKGSLYDFRGFGSGGGADSTRGGGSVQLAAALALHLDGIIDANGGFDTDMGSRSGSGVPHPLATNRHIHIVGGTIVLRAISISGSGAAEVRGGNATKLESDHGGGGGGGGGRVVLDYSTSRGSIAVRALGGTHAHLEPDLWCQEGGAGTFLEISRQQQSTLDDHVDVREGTIWIEGHNRANASEGLMAGTPLFRFTTHRERMIESWMLHLRVTGRALLLASTVELADANTSLVLEAGSFWATLNFNDRIQIGATNVTLEGCLGPLSNHFLPQDVVVSGTIVLVSKGAVVAVKSLTVTSGFFDSDGTIRADESIDVDVQYDVSLGGHVEIETRQTGRAFYAKLRSAGSVSMQVDVNSRLLVPLEIQASDNARVTLSSLFRAVMVRAADIVVLGHPTAIPIQGMSPICQPWSTQPSVCAALFPDGETYALRLLATGSVVLKDAVAASSTLICSPAVSVEGTLVADGLGCVDSGRGQSDAVHGASGGAGHGGDGGHVMPYKEGAGHAYEATTWPQWPGSSAASAGAFHGGRGGGLVVVFASTVQLAKAGVVSVRGGNGTVGGGGGAGGTIVLGNVARLQGEGVLDISGGAGSAPVVVGVVHEETTPLGGGGGGGVLWVNYAAKGSGKEFSGQVLKTGGPSQGQAGIDGVARGDGCGTFSPKPDSACDPCPTGTFSNTSGSIECTNCSKGTFTPNPGSQACAACAMGQYAPDDRASSCLLCPQGTFSDHKGVAACTLCANGTFAPGNGSTACKLCGIGQYTLAPGSVKCLPCTTKPFNSEYNKDGGCAYACHKGRIAIHAKCLTPFEAFIEPIGGAVGFILLCMLMVCIVFGMYSYVAYRSAPPSSSSSTTAANTKQYHAVRTAMPHSDKTHLPRLTDQQLTFHVARMHFHGVNSFARPWQLPTDLFVDDALRKTIYEGSYASFATKCNGLCLAHAKAWRIAKWLHHLARVVAPPIAVWLLRLYQRATVRHLFKLVQEDGTGFFRDLDVRASGATLILGYSADYSLGYFDLLLSPDAQRSLHVSPPLLFLAAGTGTFLAPFHFDSNDALLRAVPYRVEILRDSVWLEFVATLNQHLRLVTPHSSLDVILDDVDAFNANDVLNGYNVEFGVFRNHPIAGKSHVATAESCFEPMSESQSLPPRAKWAIYVVNRRTSTRRRPLAAAAAVPPPPTSSCRNDLAKTMSAIRYEALYGDSSTLDDPMQACASDLSKTPLLPSQDDEEVTASLRKMTKRRSMQHLTSVLEPYRHVPAVATPFAWLFPYSLLFLLSVDLFTIIFLLVDFFCIQVVSPDPLTPSPGCTQVAFELLLLCMPGAAVGTPLLGVVFVLQRHSFLGRMFVLWNHVSWINVLVAVVCFVVFHAQLDLHVLFLLLGVMVLKQLETQVALYVLAQFEAARHGRGWRGLFTTYEYYDAAYRRF</sequence>
<feature type="transmembrane region" description="Helical" evidence="2">
    <location>
        <begin position="1521"/>
        <end position="1542"/>
    </location>
</feature>
<evidence type="ECO:0000313" key="5">
    <source>
        <dbReference type="EMBL" id="KAF0689141.1"/>
    </source>
</evidence>
<evidence type="ECO:0000313" key="7">
    <source>
        <dbReference type="Proteomes" id="UP000332933"/>
    </source>
</evidence>
<feature type="chain" id="PRO_5036116465" evidence="3">
    <location>
        <begin position="21"/>
        <end position="1599"/>
    </location>
</feature>
<accession>A0A485LCN5</accession>
<proteinExistence type="predicted"/>
<feature type="signal peptide" evidence="3">
    <location>
        <begin position="1"/>
        <end position="20"/>
    </location>
</feature>
<keyword evidence="2" id="KW-0812">Transmembrane</keyword>
<feature type="domain" description="Tyrosine-protein kinase ephrin type A/B receptor-like" evidence="4">
    <location>
        <begin position="907"/>
        <end position="951"/>
    </location>
</feature>
<feature type="region of interest" description="Disordered" evidence="1">
    <location>
        <begin position="663"/>
        <end position="682"/>
    </location>
</feature>
<keyword evidence="2" id="KW-0472">Membrane</keyword>
<dbReference type="Proteomes" id="UP000332933">
    <property type="component" value="Unassembled WGS sequence"/>
</dbReference>
<evidence type="ECO:0000259" key="4">
    <source>
        <dbReference type="Pfam" id="PF07699"/>
    </source>
</evidence>
<dbReference type="Pfam" id="PF07699">
    <property type="entry name" value="Ephrin_rec_like"/>
    <property type="match status" value="2"/>
</dbReference>
<dbReference type="PANTHER" id="PTHR31513:SF2">
    <property type="entry name" value="MRAZ"/>
    <property type="match status" value="1"/>
</dbReference>
<dbReference type="SUPFAM" id="SSF57184">
    <property type="entry name" value="Growth factor receptor domain"/>
    <property type="match status" value="1"/>
</dbReference>
<keyword evidence="3" id="KW-0732">Signal</keyword>
<dbReference type="OrthoDB" id="65776at2759"/>
<evidence type="ECO:0000256" key="1">
    <source>
        <dbReference type="SAM" id="MobiDB-lite"/>
    </source>
</evidence>
<gene>
    <name evidence="6" type="primary">Aste57867_19413</name>
    <name evidence="5" type="ORF">As57867_019349</name>
    <name evidence="6" type="ORF">ASTE57867_19413</name>
</gene>
<feature type="domain" description="Tyrosine-protein kinase ephrin type A/B receptor-like" evidence="4">
    <location>
        <begin position="840"/>
        <end position="882"/>
    </location>
</feature>
<dbReference type="Gene3D" id="2.10.50.10">
    <property type="entry name" value="Tumor Necrosis Factor Receptor, subunit A, domain 2"/>
    <property type="match status" value="2"/>
</dbReference>
<organism evidence="6 7">
    <name type="scientific">Aphanomyces stellatus</name>
    <dbReference type="NCBI Taxonomy" id="120398"/>
    <lineage>
        <taxon>Eukaryota</taxon>
        <taxon>Sar</taxon>
        <taxon>Stramenopiles</taxon>
        <taxon>Oomycota</taxon>
        <taxon>Saprolegniomycetes</taxon>
        <taxon>Saprolegniales</taxon>
        <taxon>Verrucalvaceae</taxon>
        <taxon>Aphanomyces</taxon>
    </lineage>
</organism>
<reference evidence="5" key="2">
    <citation type="submission" date="2019-06" db="EMBL/GenBank/DDBJ databases">
        <title>Genomics analysis of Aphanomyces spp. identifies a new class of oomycete effector associated with host adaptation.</title>
        <authorList>
            <person name="Gaulin E."/>
        </authorList>
    </citation>
    <scope>NUCLEOTIDE SEQUENCE</scope>
    <source>
        <strain evidence="5">CBS 578.67</strain>
    </source>
</reference>
<feature type="transmembrane region" description="Helical" evidence="2">
    <location>
        <begin position="1548"/>
        <end position="1570"/>
    </location>
</feature>
<protein>
    <submittedName>
        <fullName evidence="6">Aste57867_19413 protein</fullName>
    </submittedName>
</protein>
<dbReference type="SMART" id="SM01411">
    <property type="entry name" value="Ephrin_rec_like"/>
    <property type="match status" value="2"/>
</dbReference>
<reference evidence="6 7" key="1">
    <citation type="submission" date="2019-03" db="EMBL/GenBank/DDBJ databases">
        <authorList>
            <person name="Gaulin E."/>
            <person name="Dumas B."/>
        </authorList>
    </citation>
    <scope>NUCLEOTIDE SEQUENCE [LARGE SCALE GENOMIC DNA]</scope>
    <source>
        <strain evidence="6">CBS 568.67</strain>
    </source>
</reference>